<proteinExistence type="predicted"/>
<accession>A0A0R2D3D4</accession>
<keyword evidence="1" id="KW-0472">Membrane</keyword>
<dbReference type="Pfam" id="PF16069">
    <property type="entry name" value="DUF4811"/>
    <property type="match status" value="1"/>
</dbReference>
<comment type="caution">
    <text evidence="2">The sequence shown here is derived from an EMBL/GenBank/DDBJ whole genome shotgun (WGS) entry which is preliminary data.</text>
</comment>
<dbReference type="EMBL" id="AYYI01000087">
    <property type="protein sequence ID" value="KRM94652.1"/>
    <property type="molecule type" value="Genomic_DNA"/>
</dbReference>
<dbReference type="OrthoDB" id="2249491at2"/>
<feature type="transmembrane region" description="Helical" evidence="1">
    <location>
        <begin position="28"/>
        <end position="47"/>
    </location>
</feature>
<dbReference type="PATRIC" id="fig|1423796.3.peg.224"/>
<evidence type="ECO:0000313" key="2">
    <source>
        <dbReference type="EMBL" id="KRM94652.1"/>
    </source>
</evidence>
<dbReference type="Proteomes" id="UP000051638">
    <property type="component" value="Unassembled WGS sequence"/>
</dbReference>
<evidence type="ECO:0000256" key="1">
    <source>
        <dbReference type="SAM" id="Phobius"/>
    </source>
</evidence>
<keyword evidence="3" id="KW-1185">Reference proteome</keyword>
<sequence length="242" mass="26965">MLLTLIILSALGFAIVNIEFHKARLRPWLDLLFLVLLIGSVGLLIGNDKGHWGMATRTTTTHQTLTTTADLPGANLLLYQPLGNGHEKIFIYKTSTQQKKSLTTSADVRTTSNVTRTKEKQAQLVTKTQRYVYRNGFYRFLYAGLGNNNAFKSRQHNFKVGQNWIVLSTKQAKKMQKAAKASQAQLKQQLASAVKAKMQAALKQNPQLTAAQQQALQKQFTAAAKAQAQQQLLQKLQQASLK</sequence>
<dbReference type="InterPro" id="IPR032083">
    <property type="entry name" value="DUF4811"/>
</dbReference>
<evidence type="ECO:0008006" key="4">
    <source>
        <dbReference type="Google" id="ProtNLM"/>
    </source>
</evidence>
<dbReference type="STRING" id="1423796.FC24_GL000215"/>
<organism evidence="2 3">
    <name type="scientific">Loigolactobacillus rennini DSM 20253</name>
    <dbReference type="NCBI Taxonomy" id="1423796"/>
    <lineage>
        <taxon>Bacteria</taxon>
        <taxon>Bacillati</taxon>
        <taxon>Bacillota</taxon>
        <taxon>Bacilli</taxon>
        <taxon>Lactobacillales</taxon>
        <taxon>Lactobacillaceae</taxon>
        <taxon>Loigolactobacillus</taxon>
    </lineage>
</organism>
<gene>
    <name evidence="2" type="ORF">FC24_GL000215</name>
</gene>
<protein>
    <recommendedName>
        <fullName evidence="4">DUF4811 domain-containing protein</fullName>
    </recommendedName>
</protein>
<evidence type="ECO:0000313" key="3">
    <source>
        <dbReference type="Proteomes" id="UP000051638"/>
    </source>
</evidence>
<reference evidence="2 3" key="1">
    <citation type="journal article" date="2015" name="Genome Announc.">
        <title>Expanding the biotechnology potential of lactobacilli through comparative genomics of 213 strains and associated genera.</title>
        <authorList>
            <person name="Sun Z."/>
            <person name="Harris H.M."/>
            <person name="McCann A."/>
            <person name="Guo C."/>
            <person name="Argimon S."/>
            <person name="Zhang W."/>
            <person name="Yang X."/>
            <person name="Jeffery I.B."/>
            <person name="Cooney J.C."/>
            <person name="Kagawa T.F."/>
            <person name="Liu W."/>
            <person name="Song Y."/>
            <person name="Salvetti E."/>
            <person name="Wrobel A."/>
            <person name="Rasinkangas P."/>
            <person name="Parkhill J."/>
            <person name="Rea M.C."/>
            <person name="O'Sullivan O."/>
            <person name="Ritari J."/>
            <person name="Douillard F.P."/>
            <person name="Paul Ross R."/>
            <person name="Yang R."/>
            <person name="Briner A.E."/>
            <person name="Felis G.E."/>
            <person name="de Vos W.M."/>
            <person name="Barrangou R."/>
            <person name="Klaenhammer T.R."/>
            <person name="Caufield P.W."/>
            <person name="Cui Y."/>
            <person name="Zhang H."/>
            <person name="O'Toole P.W."/>
        </authorList>
    </citation>
    <scope>NUCLEOTIDE SEQUENCE [LARGE SCALE GENOMIC DNA]</scope>
    <source>
        <strain evidence="2 3">DSM 20253</strain>
    </source>
</reference>
<keyword evidence="1" id="KW-1133">Transmembrane helix</keyword>
<keyword evidence="1" id="KW-0812">Transmembrane</keyword>
<name>A0A0R2D3D4_9LACO</name>
<dbReference type="AlphaFoldDB" id="A0A0R2D3D4"/>
<dbReference type="RefSeq" id="WP_057874663.1">
    <property type="nucleotide sequence ID" value="NZ_AYYI01000087.1"/>
</dbReference>